<organism evidence="4 5">
    <name type="scientific">Penicillium nalgiovense</name>
    <dbReference type="NCBI Taxonomy" id="60175"/>
    <lineage>
        <taxon>Eukaryota</taxon>
        <taxon>Fungi</taxon>
        <taxon>Dikarya</taxon>
        <taxon>Ascomycota</taxon>
        <taxon>Pezizomycotina</taxon>
        <taxon>Eurotiomycetes</taxon>
        <taxon>Eurotiomycetidae</taxon>
        <taxon>Eurotiales</taxon>
        <taxon>Aspergillaceae</taxon>
        <taxon>Penicillium</taxon>
    </lineage>
</organism>
<name>A0A9W4HEB2_PENNA</name>
<dbReference type="PANTHER" id="PTHR46310">
    <property type="entry name" value="AMIDASE 1"/>
    <property type="match status" value="1"/>
</dbReference>
<comment type="caution">
    <text evidence="4">The sequence shown here is derived from an EMBL/GenBank/DDBJ whole genome shotgun (WGS) entry which is preliminary data.</text>
</comment>
<dbReference type="InterPro" id="IPR036928">
    <property type="entry name" value="AS_sf"/>
</dbReference>
<sequence>MVSPTSSYGLPALLSALLSLSVTTIATITPKGQTVELNGNTYYIPPTVVATLKADSHMFRKLNGLQPLTVVRSDSSKLTSSILESLVSSYESADDVFNAGFLDNIYVQYNGTSKNPSENVSTHSSWGPKILGYASAYDTKKSKTVTSSSNLSAGPYFLDPSSGAVYQAYLLYSDVMGSFTQGLVSVGDDEYDVLPASLQGYASLTIGVPSRLYYTKTADKPLAGVRLGVKDIYDIKGVKTGCGNRAYYKTYPVANSTGPAIQSLIDAGAIIVGKMKTSQFANGAIATADWVDYHSPFNARGDGYQDPSSSSSGPGSGIGSYDWLDLAIGSDTGGSIRNPSQVNGCFGNRPSWNLVSLDKVMPMSPLLDTAGFLTRDVQLWRAAADVLYKDAGLKSYTKYPKSIKTIQFPTNASNPAEGLLIDFVDKLSSFLGGANVSAFDYNALWESTKPSTVAANATLDSMLSLTYPILISKQQYPLVAAPLYSDYAAANRGRMPFIDPVPLFRWGWGLDYPESQLEAEIEHKNIFTNWWNTTAQVFDEETCSDSLILYVGTEATPLYRNVYRSMPGIPTGFATSRIANLAGVPDMVVPIGQALYNSTITMQQEYLPVAVDFIAPHGCDLMVFNLINELVEAGIVKQPDTGSTLYGDEVTYYCKGMSR</sequence>
<feature type="domain" description="Scytalone dehydratase-like protein Arp1 N-terminal" evidence="3">
    <location>
        <begin position="51"/>
        <end position="172"/>
    </location>
</feature>
<dbReference type="EMBL" id="CAJVNV010000055">
    <property type="protein sequence ID" value="CAG8002300.1"/>
    <property type="molecule type" value="Genomic_DNA"/>
</dbReference>
<dbReference type="Pfam" id="PF01425">
    <property type="entry name" value="Amidase"/>
    <property type="match status" value="1"/>
</dbReference>
<evidence type="ECO:0000256" key="1">
    <source>
        <dbReference type="SAM" id="SignalP"/>
    </source>
</evidence>
<feature type="chain" id="PRO_5040860059" description="Amidase domain-containing protein" evidence="1">
    <location>
        <begin position="27"/>
        <end position="659"/>
    </location>
</feature>
<dbReference type="SUPFAM" id="SSF75304">
    <property type="entry name" value="Amidase signature (AS) enzymes"/>
    <property type="match status" value="1"/>
</dbReference>
<evidence type="ECO:0000313" key="4">
    <source>
        <dbReference type="EMBL" id="CAG8002300.1"/>
    </source>
</evidence>
<dbReference type="PANTHER" id="PTHR46310:SF7">
    <property type="entry name" value="AMIDASE 1"/>
    <property type="match status" value="1"/>
</dbReference>
<dbReference type="AlphaFoldDB" id="A0A9W4HEB2"/>
<dbReference type="InterPro" id="IPR058329">
    <property type="entry name" value="Arp1_N"/>
</dbReference>
<evidence type="ECO:0000259" key="3">
    <source>
        <dbReference type="Pfam" id="PF26053"/>
    </source>
</evidence>
<evidence type="ECO:0008006" key="6">
    <source>
        <dbReference type="Google" id="ProtNLM"/>
    </source>
</evidence>
<evidence type="ECO:0000313" key="5">
    <source>
        <dbReference type="Proteomes" id="UP001153461"/>
    </source>
</evidence>
<reference evidence="4" key="1">
    <citation type="submission" date="2021-07" db="EMBL/GenBank/DDBJ databases">
        <authorList>
            <person name="Branca A.L. A."/>
        </authorList>
    </citation>
    <scope>NUCLEOTIDE SEQUENCE</scope>
</reference>
<feature type="signal peptide" evidence="1">
    <location>
        <begin position="1"/>
        <end position="26"/>
    </location>
</feature>
<dbReference type="Pfam" id="PF26053">
    <property type="entry name" value="DUF8016"/>
    <property type="match status" value="1"/>
</dbReference>
<dbReference type="InterPro" id="IPR023631">
    <property type="entry name" value="Amidase_dom"/>
</dbReference>
<feature type="domain" description="Amidase" evidence="2">
    <location>
        <begin position="216"/>
        <end position="623"/>
    </location>
</feature>
<evidence type="ECO:0000259" key="2">
    <source>
        <dbReference type="Pfam" id="PF01425"/>
    </source>
</evidence>
<proteinExistence type="predicted"/>
<keyword evidence="1" id="KW-0732">Signal</keyword>
<accession>A0A9W4HEB2</accession>
<protein>
    <recommendedName>
        <fullName evidence="6">Amidase domain-containing protein</fullName>
    </recommendedName>
</protein>
<gene>
    <name evidence="4" type="ORF">PNAL_LOCUS1920</name>
</gene>
<dbReference type="Gene3D" id="3.90.1300.10">
    <property type="entry name" value="Amidase signature (AS) domain"/>
    <property type="match status" value="1"/>
</dbReference>
<dbReference type="OrthoDB" id="6077919at2759"/>
<dbReference type="Proteomes" id="UP001153461">
    <property type="component" value="Unassembled WGS sequence"/>
</dbReference>